<name>A0ABS7YH21_9BURK</name>
<protein>
    <recommendedName>
        <fullName evidence="4">MASE1 domain-containing protein</fullName>
    </recommendedName>
</protein>
<evidence type="ECO:0008006" key="4">
    <source>
        <dbReference type="Google" id="ProtNLM"/>
    </source>
</evidence>
<reference evidence="2 3" key="1">
    <citation type="submission" date="2021-07" db="EMBL/GenBank/DDBJ databases">
        <title>Characterization of Violacein-producing bacteria and related species.</title>
        <authorList>
            <person name="Wilson H.S."/>
            <person name="De Leon M.E."/>
        </authorList>
    </citation>
    <scope>NUCLEOTIDE SEQUENCE [LARGE SCALE GENOMIC DNA]</scope>
    <source>
        <strain evidence="2 3">HSC-2F05</strain>
    </source>
</reference>
<keyword evidence="1" id="KW-0812">Transmembrane</keyword>
<feature type="transmembrane region" description="Helical" evidence="1">
    <location>
        <begin position="154"/>
        <end position="176"/>
    </location>
</feature>
<evidence type="ECO:0000313" key="2">
    <source>
        <dbReference type="EMBL" id="MCA1857544.1"/>
    </source>
</evidence>
<feature type="transmembrane region" description="Helical" evidence="1">
    <location>
        <begin position="53"/>
        <end position="79"/>
    </location>
</feature>
<dbReference type="EMBL" id="JAHYBX010000007">
    <property type="protein sequence ID" value="MCA1857544.1"/>
    <property type="molecule type" value="Genomic_DNA"/>
</dbReference>
<dbReference type="Proteomes" id="UP001198602">
    <property type="component" value="Unassembled WGS sequence"/>
</dbReference>
<sequence>MNQPVTAFRLNLYMVLGTMFLHGLVMLANELFFQRAEFVQGIGWIYLPAGTRLLCTLLFGRAGALGLLIVGWFACYWYYFPGDAVRATTGAMAGAIGPYLIYLIARERYGLQASLTNLTPRRLLLCALGCALASPLLHHIWFFVHDDALHLPGFLVMFVGDLAGALIVLYTAKWLLALVRRQATSRREDRTVC</sequence>
<feature type="transmembrane region" description="Helical" evidence="1">
    <location>
        <begin position="12"/>
        <end position="32"/>
    </location>
</feature>
<keyword evidence="3" id="KW-1185">Reference proteome</keyword>
<evidence type="ECO:0000256" key="1">
    <source>
        <dbReference type="SAM" id="Phobius"/>
    </source>
</evidence>
<dbReference type="RefSeq" id="WP_225239746.1">
    <property type="nucleotide sequence ID" value="NZ_JAHYBX010000007.1"/>
</dbReference>
<feature type="transmembrane region" description="Helical" evidence="1">
    <location>
        <begin position="85"/>
        <end position="102"/>
    </location>
</feature>
<keyword evidence="1" id="KW-1133">Transmembrane helix</keyword>
<proteinExistence type="predicted"/>
<keyword evidence="1" id="KW-0472">Membrane</keyword>
<evidence type="ECO:0000313" key="3">
    <source>
        <dbReference type="Proteomes" id="UP001198602"/>
    </source>
</evidence>
<gene>
    <name evidence="2" type="ORF">LE190_16650</name>
</gene>
<organism evidence="2 3">
    <name type="scientific">Massilia hydrophila</name>
    <dbReference type="NCBI Taxonomy" id="3044279"/>
    <lineage>
        <taxon>Bacteria</taxon>
        <taxon>Pseudomonadati</taxon>
        <taxon>Pseudomonadota</taxon>
        <taxon>Betaproteobacteria</taxon>
        <taxon>Burkholderiales</taxon>
        <taxon>Oxalobacteraceae</taxon>
        <taxon>Telluria group</taxon>
        <taxon>Massilia</taxon>
    </lineage>
</organism>
<accession>A0ABS7YH21</accession>
<comment type="caution">
    <text evidence="2">The sequence shown here is derived from an EMBL/GenBank/DDBJ whole genome shotgun (WGS) entry which is preliminary data.</text>
</comment>
<feature type="transmembrane region" description="Helical" evidence="1">
    <location>
        <begin position="123"/>
        <end position="142"/>
    </location>
</feature>